<name>A0A6S7GVT0_PARCT</name>
<dbReference type="AlphaFoldDB" id="A0A6S7GVT0"/>
<dbReference type="EMBL" id="CACRXK020001355">
    <property type="protein sequence ID" value="CAB3988630.1"/>
    <property type="molecule type" value="Genomic_DNA"/>
</dbReference>
<comment type="caution">
    <text evidence="1">The sequence shown here is derived from an EMBL/GenBank/DDBJ whole genome shotgun (WGS) entry which is preliminary data.</text>
</comment>
<reference evidence="1" key="1">
    <citation type="submission" date="2020-04" db="EMBL/GenBank/DDBJ databases">
        <authorList>
            <person name="Alioto T."/>
            <person name="Alioto T."/>
            <person name="Gomez Garrido J."/>
        </authorList>
    </citation>
    <scope>NUCLEOTIDE SEQUENCE</scope>
    <source>
        <strain evidence="1">A484AB</strain>
    </source>
</reference>
<keyword evidence="2" id="KW-1185">Reference proteome</keyword>
<dbReference type="Proteomes" id="UP001152795">
    <property type="component" value="Unassembled WGS sequence"/>
</dbReference>
<organism evidence="1 2">
    <name type="scientific">Paramuricea clavata</name>
    <name type="common">Red gorgonian</name>
    <name type="synonym">Violescent sea-whip</name>
    <dbReference type="NCBI Taxonomy" id="317549"/>
    <lineage>
        <taxon>Eukaryota</taxon>
        <taxon>Metazoa</taxon>
        <taxon>Cnidaria</taxon>
        <taxon>Anthozoa</taxon>
        <taxon>Octocorallia</taxon>
        <taxon>Malacalcyonacea</taxon>
        <taxon>Plexauridae</taxon>
        <taxon>Paramuricea</taxon>
    </lineage>
</organism>
<protein>
    <submittedName>
        <fullName evidence="1">Uncharacterized protein</fullName>
    </submittedName>
</protein>
<accession>A0A6S7GVT0</accession>
<proteinExistence type="predicted"/>
<sequence length="208" mass="23702">MEKEMTDLETKLTQLSIGVERTQAILDSGKRVAIKRHLEALQTAKETNECKRTVEAAKITEKEELSKINEWSDEIDHGLRMARRRGTSRKVCNAGGVNPQKAIDSPETVRLNLRFRTVKNMGNQRARSVVDQKAQREAENSQEIEAIKRELNLQPNEMGILECGGRIEGKYPIYLPRDCTYTEKMIEQAHLATLHGGVANVRERFWVS</sequence>
<evidence type="ECO:0000313" key="2">
    <source>
        <dbReference type="Proteomes" id="UP001152795"/>
    </source>
</evidence>
<gene>
    <name evidence="1" type="ORF">PACLA_8A057001</name>
</gene>
<evidence type="ECO:0000313" key="1">
    <source>
        <dbReference type="EMBL" id="CAB3988630.1"/>
    </source>
</evidence>